<organism evidence="3 4">
    <name type="scientific">Lophiostoma macrostomum CBS 122681</name>
    <dbReference type="NCBI Taxonomy" id="1314788"/>
    <lineage>
        <taxon>Eukaryota</taxon>
        <taxon>Fungi</taxon>
        <taxon>Dikarya</taxon>
        <taxon>Ascomycota</taxon>
        <taxon>Pezizomycotina</taxon>
        <taxon>Dothideomycetes</taxon>
        <taxon>Pleosporomycetidae</taxon>
        <taxon>Pleosporales</taxon>
        <taxon>Lophiostomataceae</taxon>
        <taxon>Lophiostoma</taxon>
    </lineage>
</organism>
<gene>
    <name evidence="3" type="ORF">K491DRAFT_557583</name>
</gene>
<reference evidence="3" key="1">
    <citation type="journal article" date="2020" name="Stud. Mycol.">
        <title>101 Dothideomycetes genomes: a test case for predicting lifestyles and emergence of pathogens.</title>
        <authorList>
            <person name="Haridas S."/>
            <person name="Albert R."/>
            <person name="Binder M."/>
            <person name="Bloem J."/>
            <person name="Labutti K."/>
            <person name="Salamov A."/>
            <person name="Andreopoulos B."/>
            <person name="Baker S."/>
            <person name="Barry K."/>
            <person name="Bills G."/>
            <person name="Bluhm B."/>
            <person name="Cannon C."/>
            <person name="Castanera R."/>
            <person name="Culley D."/>
            <person name="Daum C."/>
            <person name="Ezra D."/>
            <person name="Gonzalez J."/>
            <person name="Henrissat B."/>
            <person name="Kuo A."/>
            <person name="Liang C."/>
            <person name="Lipzen A."/>
            <person name="Lutzoni F."/>
            <person name="Magnuson J."/>
            <person name="Mondo S."/>
            <person name="Nolan M."/>
            <person name="Ohm R."/>
            <person name="Pangilinan J."/>
            <person name="Park H.-J."/>
            <person name="Ramirez L."/>
            <person name="Alfaro M."/>
            <person name="Sun H."/>
            <person name="Tritt A."/>
            <person name="Yoshinaga Y."/>
            <person name="Zwiers L.-H."/>
            <person name="Turgeon B."/>
            <person name="Goodwin S."/>
            <person name="Spatafora J."/>
            <person name="Crous P."/>
            <person name="Grigoriev I."/>
        </authorList>
    </citation>
    <scope>NUCLEOTIDE SEQUENCE</scope>
    <source>
        <strain evidence="3">CBS 122681</strain>
    </source>
</reference>
<protein>
    <recommendedName>
        <fullName evidence="2">Nephrocystin 3-like N-terminal domain-containing protein</fullName>
    </recommendedName>
</protein>
<dbReference type="Gene3D" id="3.40.50.300">
    <property type="entry name" value="P-loop containing nucleotide triphosphate hydrolases"/>
    <property type="match status" value="1"/>
</dbReference>
<dbReference type="OrthoDB" id="194358at2759"/>
<keyword evidence="4" id="KW-1185">Reference proteome</keyword>
<feature type="domain" description="Nephrocystin 3-like N-terminal" evidence="2">
    <location>
        <begin position="31"/>
        <end position="206"/>
    </location>
</feature>
<dbReference type="Pfam" id="PF12796">
    <property type="entry name" value="Ank_2"/>
    <property type="match status" value="1"/>
</dbReference>
<dbReference type="SUPFAM" id="SSF52540">
    <property type="entry name" value="P-loop containing nucleoside triphosphate hydrolases"/>
    <property type="match status" value="1"/>
</dbReference>
<dbReference type="PANTHER" id="PTHR10039:SF5">
    <property type="entry name" value="NACHT DOMAIN-CONTAINING PROTEIN"/>
    <property type="match status" value="1"/>
</dbReference>
<dbReference type="InterPro" id="IPR027417">
    <property type="entry name" value="P-loop_NTPase"/>
</dbReference>
<dbReference type="Gene3D" id="1.25.40.20">
    <property type="entry name" value="Ankyrin repeat-containing domain"/>
    <property type="match status" value="1"/>
</dbReference>
<evidence type="ECO:0000313" key="3">
    <source>
        <dbReference type="EMBL" id="KAF2647090.1"/>
    </source>
</evidence>
<dbReference type="InterPro" id="IPR036770">
    <property type="entry name" value="Ankyrin_rpt-contain_sf"/>
</dbReference>
<name>A0A6A6SHP8_9PLEO</name>
<dbReference type="PANTHER" id="PTHR10039">
    <property type="entry name" value="AMELOGENIN"/>
    <property type="match status" value="1"/>
</dbReference>
<keyword evidence="1" id="KW-0677">Repeat</keyword>
<dbReference type="InterPro" id="IPR002110">
    <property type="entry name" value="Ankyrin_rpt"/>
</dbReference>
<feature type="non-terminal residue" evidence="3">
    <location>
        <position position="1"/>
    </location>
</feature>
<dbReference type="InterPro" id="IPR056884">
    <property type="entry name" value="NPHP3-like_N"/>
</dbReference>
<dbReference type="Pfam" id="PF24883">
    <property type="entry name" value="NPHP3_N"/>
    <property type="match status" value="1"/>
</dbReference>
<feature type="non-terminal residue" evidence="3">
    <location>
        <position position="717"/>
    </location>
</feature>
<dbReference type="EMBL" id="MU004693">
    <property type="protein sequence ID" value="KAF2647090.1"/>
    <property type="molecule type" value="Genomic_DNA"/>
</dbReference>
<evidence type="ECO:0000256" key="1">
    <source>
        <dbReference type="ARBA" id="ARBA00022737"/>
    </source>
</evidence>
<evidence type="ECO:0000313" key="4">
    <source>
        <dbReference type="Proteomes" id="UP000799324"/>
    </source>
</evidence>
<sequence>LGSTQCKTLLDSLRFKQIDMRHATIKDAHPETCRWLTEHPDYTDWLDESKIDEHHGFLWIKGKPGAGKSTLMKFAVANARETMDGKIIISFFFNARGEHLERSTIGTYRSLLLQLLERLPTLQAVFALLNLPASSIHPEYSWGAEPLKMLLREAIQSLETASVVCFIDALDECDEQQIRDMVTFFEHVGELTVSNGINFHVCFSSRHYPHISIQKALHLVLEGQMGHNRDILNYIEKQLKIGQSQTAQIIRKELQKKASGVFMWVALVVSILNKEYDRGRVHALQRRLQEIPSDLHQLFREILTCDLDDRYELLLCIQWLLFSKRRLTPSELYFAILSGSETDFSPWDKIEISDDAVERFVLDASKGLAECVSGLGQRVQLIHESVRDFLLERNAVGNIWPELEDNFQGLSHDNLRRICMLYMDPFFGVLSGPGPLTTIALCNDLRENPDVVPFLEYAIENVLYHADLAENLGVSQEMFVHSFPLASWIRLIVAVTEYGLDLHRPQLGYAKQVHAENASLAYHLAMLDLPNLFRLHFRTLMNPDLDRVSQGTSFYAALSTFVDPIAAAHPTENWLHNLQSHWPYDSVSWQVFRYAFLVIGSRDALSYLAGLGDVHTFTLLLDTNKIDINKRDWEGRTPLSYTAGSTNAAAVRLLLDTNDISVDEPDSMGSTPLAWAATALHGSEAVVEMLLRTNSVDAVKQDLFGRTPLSYAAEHGN</sequence>
<proteinExistence type="predicted"/>
<accession>A0A6A6SHP8</accession>
<dbReference type="AlphaFoldDB" id="A0A6A6SHP8"/>
<dbReference type="Proteomes" id="UP000799324">
    <property type="component" value="Unassembled WGS sequence"/>
</dbReference>
<dbReference type="SMART" id="SM00248">
    <property type="entry name" value="ANK"/>
    <property type="match status" value="3"/>
</dbReference>
<evidence type="ECO:0000259" key="2">
    <source>
        <dbReference type="Pfam" id="PF24883"/>
    </source>
</evidence>
<dbReference type="SUPFAM" id="SSF48403">
    <property type="entry name" value="Ankyrin repeat"/>
    <property type="match status" value="1"/>
</dbReference>